<organism evidence="2 3">
    <name type="scientific">Pontibacillus chungwhensis</name>
    <dbReference type="NCBI Taxonomy" id="265426"/>
    <lineage>
        <taxon>Bacteria</taxon>
        <taxon>Bacillati</taxon>
        <taxon>Bacillota</taxon>
        <taxon>Bacilli</taxon>
        <taxon>Bacillales</taxon>
        <taxon>Bacillaceae</taxon>
        <taxon>Pontibacillus</taxon>
    </lineage>
</organism>
<sequence length="305" mass="35193">MPNIWTHILFAEDIMDGIKAQGEFQTTGNYVNLGAQGPDPFFYHNFWPWKKDESINKIGNVLHHEACGPFLIDLIAGASELNQSTKAYVLGFVTHHILDRNTHPFIHYFAGYEKNKHQKLEVIIDTIMMERFRHLKTWKTPVYREIDVGPALDVELTAFLTQKISFFFPQVVSSIPADFVHAAYQDMKRAFRVLYDPYGWKNALLGQLVSSFSHQPIASNKDFLNTEHRTWYHSATNEPRSESFLDLYEEARREGLEICSEILLYWEEPTDEGLEKISSLIQNISYDTGKPVSENAVNQYSNPIV</sequence>
<dbReference type="Pfam" id="PF00882">
    <property type="entry name" value="Zn_dep_PLPC"/>
    <property type="match status" value="1"/>
</dbReference>
<feature type="domain" description="Phospholipase C/D" evidence="1">
    <location>
        <begin position="6"/>
        <end position="140"/>
    </location>
</feature>
<proteinExistence type="predicted"/>
<dbReference type="RefSeq" id="WP_231418659.1">
    <property type="nucleotide sequence ID" value="NZ_CP126446.1"/>
</dbReference>
<gene>
    <name evidence="2" type="ORF">QNI29_04340</name>
</gene>
<keyword evidence="3" id="KW-1185">Reference proteome</keyword>
<dbReference type="InterPro" id="IPR029002">
    <property type="entry name" value="PLPC/GPLD1"/>
</dbReference>
<accession>A0ABY8V0Y4</accession>
<evidence type="ECO:0000313" key="2">
    <source>
        <dbReference type="EMBL" id="WIF98892.1"/>
    </source>
</evidence>
<evidence type="ECO:0000313" key="3">
    <source>
        <dbReference type="Proteomes" id="UP001236652"/>
    </source>
</evidence>
<evidence type="ECO:0000259" key="1">
    <source>
        <dbReference type="Pfam" id="PF00882"/>
    </source>
</evidence>
<dbReference type="Proteomes" id="UP001236652">
    <property type="component" value="Chromosome"/>
</dbReference>
<dbReference type="EMBL" id="CP126446">
    <property type="protein sequence ID" value="WIF98892.1"/>
    <property type="molecule type" value="Genomic_DNA"/>
</dbReference>
<protein>
    <submittedName>
        <fullName evidence="2">Zinc dependent phospholipase C family protein</fullName>
    </submittedName>
</protein>
<reference evidence="2 3" key="1">
    <citation type="submission" date="2023-05" db="EMBL/GenBank/DDBJ databases">
        <title>Comparative genomics reveals the evidence of polycyclic aromatic hydrocarbons degradation in moderately halophilic genus Pontibacillus.</title>
        <authorList>
            <person name="Yang H."/>
            <person name="Qian Z."/>
        </authorList>
    </citation>
    <scope>NUCLEOTIDE SEQUENCE [LARGE SCALE GENOMIC DNA]</scope>
    <source>
        <strain evidence="3">HN14</strain>
    </source>
</reference>
<name>A0ABY8V0Y4_9BACI</name>